<evidence type="ECO:0000313" key="1">
    <source>
        <dbReference type="EMBL" id="RCH78775.1"/>
    </source>
</evidence>
<proteinExistence type="predicted"/>
<reference evidence="1 2" key="1">
    <citation type="journal article" date="2018" name="G3 (Bethesda)">
        <title>Phylogenetic and Phylogenomic Definition of Rhizopus Species.</title>
        <authorList>
            <person name="Gryganskyi A.P."/>
            <person name="Golan J."/>
            <person name="Dolatabadi S."/>
            <person name="Mondo S."/>
            <person name="Robb S."/>
            <person name="Idnurm A."/>
            <person name="Muszewska A."/>
            <person name="Steczkiewicz K."/>
            <person name="Masonjones S."/>
            <person name="Liao H.L."/>
            <person name="Gajdeczka M.T."/>
            <person name="Anike F."/>
            <person name="Vuek A."/>
            <person name="Anishchenko I.M."/>
            <person name="Voigt K."/>
            <person name="de Hoog G.S."/>
            <person name="Smith M.E."/>
            <person name="Heitman J."/>
            <person name="Vilgalys R."/>
            <person name="Stajich J.E."/>
        </authorList>
    </citation>
    <scope>NUCLEOTIDE SEQUENCE [LARGE SCALE GENOMIC DNA]</scope>
    <source>
        <strain evidence="1 2">LSU 92-RS-03</strain>
    </source>
</reference>
<dbReference type="Proteomes" id="UP000253551">
    <property type="component" value="Unassembled WGS sequence"/>
</dbReference>
<keyword evidence="2" id="KW-1185">Reference proteome</keyword>
<sequence length="171" mass="19725">MNHCIPTLDQLTKENNLEGISSLEGILVDPPWEFYVADGRNDGACSWNISDFQKLMEKVVGHMSAGLVFVWTHKLIQADLGEGVELRHQRSPDVIIDFEIPTDQWINHEYTEPKPPAVYDMIETLLPKAGYNDKLNRGRFLELWAKKDLPRREGWIAFHENKTKPMIIDEP</sequence>
<dbReference type="OrthoDB" id="426718at2759"/>
<dbReference type="AlphaFoldDB" id="A0A367IM85"/>
<comment type="caution">
    <text evidence="1">The sequence shown here is derived from an EMBL/GenBank/DDBJ whole genome shotgun (WGS) entry which is preliminary data.</text>
</comment>
<protein>
    <recommendedName>
        <fullName evidence="3">Methyltransferase-like protein 4</fullName>
    </recommendedName>
</protein>
<accession>A0A367IM85</accession>
<evidence type="ECO:0000313" key="2">
    <source>
        <dbReference type="Proteomes" id="UP000253551"/>
    </source>
</evidence>
<dbReference type="STRING" id="4846.A0A367IM85"/>
<dbReference type="EMBL" id="PJQM01007004">
    <property type="protein sequence ID" value="RCH78775.1"/>
    <property type="molecule type" value="Genomic_DNA"/>
</dbReference>
<evidence type="ECO:0008006" key="3">
    <source>
        <dbReference type="Google" id="ProtNLM"/>
    </source>
</evidence>
<name>A0A367IM85_RHIST</name>
<organism evidence="1 2">
    <name type="scientific">Rhizopus stolonifer</name>
    <name type="common">Rhizopus nigricans</name>
    <dbReference type="NCBI Taxonomy" id="4846"/>
    <lineage>
        <taxon>Eukaryota</taxon>
        <taxon>Fungi</taxon>
        <taxon>Fungi incertae sedis</taxon>
        <taxon>Mucoromycota</taxon>
        <taxon>Mucoromycotina</taxon>
        <taxon>Mucoromycetes</taxon>
        <taxon>Mucorales</taxon>
        <taxon>Mucorineae</taxon>
        <taxon>Rhizopodaceae</taxon>
        <taxon>Rhizopus</taxon>
    </lineage>
</organism>
<gene>
    <name evidence="1" type="ORF">CU098_005327</name>
</gene>